<gene>
    <name evidence="8" type="primary">LOC113504507</name>
</gene>
<feature type="domain" description="E2F/DP family winged-helix DNA-binding" evidence="6">
    <location>
        <begin position="8"/>
        <end position="74"/>
    </location>
</feature>
<dbReference type="InterPro" id="IPR003316">
    <property type="entry name" value="E2F_WHTH_DNA-bd_dom"/>
</dbReference>
<evidence type="ECO:0000313" key="8">
    <source>
        <dbReference type="RefSeq" id="XP_026742639.1"/>
    </source>
</evidence>
<evidence type="ECO:0000256" key="2">
    <source>
        <dbReference type="ARBA" id="ARBA00023015"/>
    </source>
</evidence>
<evidence type="ECO:0000256" key="5">
    <source>
        <dbReference type="RuleBase" id="RU003796"/>
    </source>
</evidence>
<dbReference type="GeneID" id="113504507"/>
<evidence type="ECO:0000256" key="3">
    <source>
        <dbReference type="ARBA" id="ARBA00023125"/>
    </source>
</evidence>
<evidence type="ECO:0000256" key="1">
    <source>
        <dbReference type="ARBA" id="ARBA00010940"/>
    </source>
</evidence>
<dbReference type="AlphaFoldDB" id="A0A7E5WPP0"/>
<dbReference type="RefSeq" id="XP_026742639.1">
    <property type="nucleotide sequence ID" value="XM_026886838.1"/>
</dbReference>
<protein>
    <submittedName>
        <fullName evidence="8">Transcription factor E2F5-like</fullName>
    </submittedName>
</protein>
<dbReference type="FunCoup" id="A0A7E5WPP0">
    <property type="interactions" value="1446"/>
</dbReference>
<accession>A0A7E5WPP0</accession>
<evidence type="ECO:0000256" key="4">
    <source>
        <dbReference type="ARBA" id="ARBA00023163"/>
    </source>
</evidence>
<dbReference type="Pfam" id="PF02319">
    <property type="entry name" value="WHD_E2F_TDP"/>
    <property type="match status" value="1"/>
</dbReference>
<reference evidence="8" key="1">
    <citation type="submission" date="2025-08" db="UniProtKB">
        <authorList>
            <consortium name="RefSeq"/>
        </authorList>
    </citation>
    <scope>IDENTIFICATION</scope>
</reference>
<dbReference type="SUPFAM" id="SSF144074">
    <property type="entry name" value="E2F-DP heterodimerization region"/>
    <property type="match status" value="1"/>
</dbReference>
<dbReference type="InterPro" id="IPR036388">
    <property type="entry name" value="WH-like_DNA-bd_sf"/>
</dbReference>
<proteinExistence type="inferred from homology"/>
<comment type="similarity">
    <text evidence="1 5">Belongs to the E2F/DP family.</text>
</comment>
<dbReference type="SMART" id="SM01372">
    <property type="entry name" value="E2F_TDP"/>
    <property type="match status" value="1"/>
</dbReference>
<keyword evidence="5" id="KW-0539">Nucleus</keyword>
<dbReference type="OrthoDB" id="1743261at2759"/>
<dbReference type="InterPro" id="IPR015633">
    <property type="entry name" value="E2F"/>
</dbReference>
<dbReference type="InParanoid" id="A0A7E5WPP0"/>
<evidence type="ECO:0000313" key="7">
    <source>
        <dbReference type="Proteomes" id="UP000322000"/>
    </source>
</evidence>
<dbReference type="Proteomes" id="UP000322000">
    <property type="component" value="Chromosome 22"/>
</dbReference>
<evidence type="ECO:0000259" key="6">
    <source>
        <dbReference type="SMART" id="SM01372"/>
    </source>
</evidence>
<dbReference type="InterPro" id="IPR032198">
    <property type="entry name" value="E2F_CC-MB"/>
</dbReference>
<name>A0A7E5WPP0_TRINI</name>
<dbReference type="Pfam" id="PF16421">
    <property type="entry name" value="E2F_CC-MB"/>
    <property type="match status" value="1"/>
</dbReference>
<keyword evidence="7" id="KW-1185">Reference proteome</keyword>
<dbReference type="PANTHER" id="PTHR12081">
    <property type="entry name" value="TRANSCRIPTION FACTOR E2F"/>
    <property type="match status" value="1"/>
</dbReference>
<dbReference type="GO" id="GO:0090575">
    <property type="term" value="C:RNA polymerase II transcription regulator complex"/>
    <property type="evidence" value="ECO:0007669"/>
    <property type="project" value="TreeGrafter"/>
</dbReference>
<dbReference type="GO" id="GO:0046983">
    <property type="term" value="F:protein dimerization activity"/>
    <property type="evidence" value="ECO:0007669"/>
    <property type="project" value="InterPro"/>
</dbReference>
<dbReference type="Gene3D" id="6.10.250.540">
    <property type="match status" value="1"/>
</dbReference>
<keyword evidence="3 5" id="KW-0238">DNA-binding</keyword>
<organism evidence="7 8">
    <name type="scientific">Trichoplusia ni</name>
    <name type="common">Cabbage looper</name>
    <dbReference type="NCBI Taxonomy" id="7111"/>
    <lineage>
        <taxon>Eukaryota</taxon>
        <taxon>Metazoa</taxon>
        <taxon>Ecdysozoa</taxon>
        <taxon>Arthropoda</taxon>
        <taxon>Hexapoda</taxon>
        <taxon>Insecta</taxon>
        <taxon>Pterygota</taxon>
        <taxon>Neoptera</taxon>
        <taxon>Endopterygota</taxon>
        <taxon>Lepidoptera</taxon>
        <taxon>Glossata</taxon>
        <taxon>Ditrysia</taxon>
        <taxon>Noctuoidea</taxon>
        <taxon>Noctuidae</taxon>
        <taxon>Plusiinae</taxon>
        <taxon>Trichoplusia</taxon>
    </lineage>
</organism>
<dbReference type="PANTHER" id="PTHR12081:SF18">
    <property type="entry name" value="TRANSCRIPTION FACTOR E2F2-RELATED"/>
    <property type="match status" value="1"/>
</dbReference>
<dbReference type="InterPro" id="IPR037241">
    <property type="entry name" value="E2F-DP_heterodim"/>
</dbReference>
<keyword evidence="2 5" id="KW-0805">Transcription regulation</keyword>
<sequence>MTDLRYKRYEKSLGLLTTRFVSLLQKAKDGVLDLKIATNLLAVGQKRRIYDITNVLEGIGLIEKRSKNSIQWKGTGPDCNTSDIGEKVILLRRQIGRLDEHERLLDKQLHWVEQSIKNVLDDNDNKECCFVTDKDIHDCFVDSQVLVIEAPLGAEFSAGGIPNKYKRKHSIVGGPGLSYDTQQVGVMKLHKSDEEQHYFLHVKSTESIGVILLCDKEQEKDAEDESMEDSEVQKFTENSCGDSFNPNNYLLRLSPPVTKYDFSFSLHGTEGLCDLYDIPC</sequence>
<dbReference type="KEGG" id="tnl:113504507"/>
<dbReference type="FunFam" id="1.10.10.10:FF:000008">
    <property type="entry name" value="E2F transcription factor 1"/>
    <property type="match status" value="1"/>
</dbReference>
<dbReference type="InterPro" id="IPR036390">
    <property type="entry name" value="WH_DNA-bd_sf"/>
</dbReference>
<dbReference type="GO" id="GO:0000978">
    <property type="term" value="F:RNA polymerase II cis-regulatory region sequence-specific DNA binding"/>
    <property type="evidence" value="ECO:0007669"/>
    <property type="project" value="InterPro"/>
</dbReference>
<dbReference type="SUPFAM" id="SSF46785">
    <property type="entry name" value="Winged helix' DNA-binding domain"/>
    <property type="match status" value="1"/>
</dbReference>
<dbReference type="Gene3D" id="1.10.10.10">
    <property type="entry name" value="Winged helix-like DNA-binding domain superfamily/Winged helix DNA-binding domain"/>
    <property type="match status" value="1"/>
</dbReference>
<keyword evidence="4 5" id="KW-0804">Transcription</keyword>
<comment type="subcellular location">
    <subcellularLocation>
        <location evidence="5">Nucleus</location>
    </subcellularLocation>
</comment>
<dbReference type="GO" id="GO:0000981">
    <property type="term" value="F:DNA-binding transcription factor activity, RNA polymerase II-specific"/>
    <property type="evidence" value="ECO:0007669"/>
    <property type="project" value="TreeGrafter"/>
</dbReference>